<dbReference type="OrthoDB" id="3058001at2759"/>
<evidence type="ECO:0000313" key="2">
    <source>
        <dbReference type="EMBL" id="TFK31735.1"/>
    </source>
</evidence>
<keyword evidence="1" id="KW-0472">Membrane</keyword>
<dbReference type="EMBL" id="ML213713">
    <property type="protein sequence ID" value="TFK31735.1"/>
    <property type="molecule type" value="Genomic_DNA"/>
</dbReference>
<feature type="transmembrane region" description="Helical" evidence="1">
    <location>
        <begin position="270"/>
        <end position="293"/>
    </location>
</feature>
<feature type="transmembrane region" description="Helical" evidence="1">
    <location>
        <begin position="63"/>
        <end position="82"/>
    </location>
</feature>
<feature type="transmembrane region" description="Helical" evidence="1">
    <location>
        <begin position="171"/>
        <end position="189"/>
    </location>
</feature>
<feature type="transmembrane region" description="Helical" evidence="1">
    <location>
        <begin position="209"/>
        <end position="237"/>
    </location>
</feature>
<evidence type="ECO:0000256" key="1">
    <source>
        <dbReference type="SAM" id="Phobius"/>
    </source>
</evidence>
<sequence length="446" mass="49624">MYADVEGLPSEPPIELDDIPPTTVDSTVLSWHPKLTPYRLCVLSLTISLGTVKAIASYRNESVVPITIEWFSGVVVFLVLYVSGNYEYQTNRKTSWFFDYDCMNFIWRTLRRCSLRAPNYRTDERSVERLIKPPHPPVTGYRMLVTFTAICFGMVKSSLSYRGLSTAPTTIEWIFGVVVTSGLYWFGLYEASSTEVLPSMFEVDYSSSLFEGGVAIVFTTGHVLALIIAIGWTYLWYSGLVALWGGRSTSSKEDPAPTEYERFFEMVFSIVWSIMGAGMGMGTGIAGSCVVLWSMGKTVVPLVVSVTEKVKTIIGFQDRDDGVDIYTWLRSAVPEVPEAIIHPSPALSLIYDGLVFILLILGYIIGHALVFLIAVGWTLLWVFGIIEVWKSFLSEPSQGFNMLFTWGFGLLWTIGACIATVVGTFGSLAVLWSFFSPLTGTMWLTS</sequence>
<protein>
    <submittedName>
        <fullName evidence="2">Uncharacterized protein</fullName>
    </submittedName>
</protein>
<dbReference type="AlphaFoldDB" id="A0A5C3LGJ3"/>
<feature type="transmembrane region" description="Helical" evidence="1">
    <location>
        <begin position="140"/>
        <end position="159"/>
    </location>
</feature>
<proteinExistence type="predicted"/>
<dbReference type="Proteomes" id="UP000308652">
    <property type="component" value="Unassembled WGS sequence"/>
</dbReference>
<feature type="transmembrane region" description="Helical" evidence="1">
    <location>
        <begin position="354"/>
        <end position="383"/>
    </location>
</feature>
<keyword evidence="1" id="KW-0812">Transmembrane</keyword>
<gene>
    <name evidence="2" type="ORF">BDQ12DRAFT_693614</name>
</gene>
<feature type="transmembrane region" description="Helical" evidence="1">
    <location>
        <begin position="403"/>
        <end position="435"/>
    </location>
</feature>
<accession>A0A5C3LGJ3</accession>
<keyword evidence="1" id="KW-1133">Transmembrane helix</keyword>
<keyword evidence="3" id="KW-1185">Reference proteome</keyword>
<evidence type="ECO:0000313" key="3">
    <source>
        <dbReference type="Proteomes" id="UP000308652"/>
    </source>
</evidence>
<organism evidence="2 3">
    <name type="scientific">Crucibulum laeve</name>
    <dbReference type="NCBI Taxonomy" id="68775"/>
    <lineage>
        <taxon>Eukaryota</taxon>
        <taxon>Fungi</taxon>
        <taxon>Dikarya</taxon>
        <taxon>Basidiomycota</taxon>
        <taxon>Agaricomycotina</taxon>
        <taxon>Agaricomycetes</taxon>
        <taxon>Agaricomycetidae</taxon>
        <taxon>Agaricales</taxon>
        <taxon>Agaricineae</taxon>
        <taxon>Nidulariaceae</taxon>
        <taxon>Crucibulum</taxon>
    </lineage>
</organism>
<name>A0A5C3LGJ3_9AGAR</name>
<reference evidence="2 3" key="1">
    <citation type="journal article" date="2019" name="Nat. Ecol. Evol.">
        <title>Megaphylogeny resolves global patterns of mushroom evolution.</title>
        <authorList>
            <person name="Varga T."/>
            <person name="Krizsan K."/>
            <person name="Foldi C."/>
            <person name="Dima B."/>
            <person name="Sanchez-Garcia M."/>
            <person name="Sanchez-Ramirez S."/>
            <person name="Szollosi G.J."/>
            <person name="Szarkandi J.G."/>
            <person name="Papp V."/>
            <person name="Albert L."/>
            <person name="Andreopoulos W."/>
            <person name="Angelini C."/>
            <person name="Antonin V."/>
            <person name="Barry K.W."/>
            <person name="Bougher N.L."/>
            <person name="Buchanan P."/>
            <person name="Buyck B."/>
            <person name="Bense V."/>
            <person name="Catcheside P."/>
            <person name="Chovatia M."/>
            <person name="Cooper J."/>
            <person name="Damon W."/>
            <person name="Desjardin D."/>
            <person name="Finy P."/>
            <person name="Geml J."/>
            <person name="Haridas S."/>
            <person name="Hughes K."/>
            <person name="Justo A."/>
            <person name="Karasinski D."/>
            <person name="Kautmanova I."/>
            <person name="Kiss B."/>
            <person name="Kocsube S."/>
            <person name="Kotiranta H."/>
            <person name="LaButti K.M."/>
            <person name="Lechner B.E."/>
            <person name="Liimatainen K."/>
            <person name="Lipzen A."/>
            <person name="Lukacs Z."/>
            <person name="Mihaltcheva S."/>
            <person name="Morgado L.N."/>
            <person name="Niskanen T."/>
            <person name="Noordeloos M.E."/>
            <person name="Ohm R.A."/>
            <person name="Ortiz-Santana B."/>
            <person name="Ovrebo C."/>
            <person name="Racz N."/>
            <person name="Riley R."/>
            <person name="Savchenko A."/>
            <person name="Shiryaev A."/>
            <person name="Soop K."/>
            <person name="Spirin V."/>
            <person name="Szebenyi C."/>
            <person name="Tomsovsky M."/>
            <person name="Tulloss R.E."/>
            <person name="Uehling J."/>
            <person name="Grigoriev I.V."/>
            <person name="Vagvolgyi C."/>
            <person name="Papp T."/>
            <person name="Martin F.M."/>
            <person name="Miettinen O."/>
            <person name="Hibbett D.S."/>
            <person name="Nagy L.G."/>
        </authorList>
    </citation>
    <scope>NUCLEOTIDE SEQUENCE [LARGE SCALE GENOMIC DNA]</scope>
    <source>
        <strain evidence="2 3">CBS 166.37</strain>
    </source>
</reference>